<dbReference type="InterPro" id="IPR000270">
    <property type="entry name" value="PB1_dom"/>
</dbReference>
<dbReference type="Gene3D" id="3.10.20.90">
    <property type="entry name" value="Phosphatidylinositol 3-kinase Catalytic Subunit, Chain A, domain 1"/>
    <property type="match status" value="1"/>
</dbReference>
<evidence type="ECO:0000313" key="4">
    <source>
        <dbReference type="Proteomes" id="UP000245207"/>
    </source>
</evidence>
<name>A0A2U1MF51_ARTAN</name>
<dbReference type="Pfam" id="PF00564">
    <property type="entry name" value="PB1"/>
    <property type="match status" value="1"/>
</dbReference>
<comment type="caution">
    <text evidence="3">The sequence shown here is derived from an EMBL/GenBank/DDBJ whole genome shotgun (WGS) entry which is preliminary data.</text>
</comment>
<feature type="region of interest" description="Disordered" evidence="1">
    <location>
        <begin position="159"/>
        <end position="180"/>
    </location>
</feature>
<dbReference type="PANTHER" id="PTHR20930:SF0">
    <property type="entry name" value="PROTEIN ILRUN"/>
    <property type="match status" value="1"/>
</dbReference>
<dbReference type="OrthoDB" id="661148at2759"/>
<reference evidence="3 4" key="1">
    <citation type="journal article" date="2018" name="Mol. Plant">
        <title>The genome of Artemisia annua provides insight into the evolution of Asteraceae family and artemisinin biosynthesis.</title>
        <authorList>
            <person name="Shen Q."/>
            <person name="Zhang L."/>
            <person name="Liao Z."/>
            <person name="Wang S."/>
            <person name="Yan T."/>
            <person name="Shi P."/>
            <person name="Liu M."/>
            <person name="Fu X."/>
            <person name="Pan Q."/>
            <person name="Wang Y."/>
            <person name="Lv Z."/>
            <person name="Lu X."/>
            <person name="Zhang F."/>
            <person name="Jiang W."/>
            <person name="Ma Y."/>
            <person name="Chen M."/>
            <person name="Hao X."/>
            <person name="Li L."/>
            <person name="Tang Y."/>
            <person name="Lv G."/>
            <person name="Zhou Y."/>
            <person name="Sun X."/>
            <person name="Brodelius P.E."/>
            <person name="Rose J.K.C."/>
            <person name="Tang K."/>
        </authorList>
    </citation>
    <scope>NUCLEOTIDE SEQUENCE [LARGE SCALE GENOMIC DNA]</scope>
    <source>
        <strain evidence="4">cv. Huhao1</strain>
        <tissue evidence="3">Leaf</tissue>
    </source>
</reference>
<dbReference type="EMBL" id="PKPP01005498">
    <property type="protein sequence ID" value="PWA59901.1"/>
    <property type="molecule type" value="Genomic_DNA"/>
</dbReference>
<proteinExistence type="predicted"/>
<accession>A0A2U1MF51</accession>
<dbReference type="PANTHER" id="PTHR20930">
    <property type="entry name" value="OVARIAN CARCINOMA ANTIGEN CA125-RELATED"/>
    <property type="match status" value="1"/>
</dbReference>
<evidence type="ECO:0000256" key="1">
    <source>
        <dbReference type="SAM" id="MobiDB-lite"/>
    </source>
</evidence>
<sequence length="237" mass="26851">MYTTIALSMLLQAGVHARDRRALLPFCGSSSNRTIVRVGLQSIPGFPSKLTRSQVKFGDTLRRFNAYTNKKELNYDIITLREHISNLIGFTLDVDYTLAYIDEDKDIVTLHDDNDLSDIAAQPSDLYVRLLEFQAEVEDYCEKTDIPSKVDNTKGVAFNLGPDSDNDRHASCKGNPTTNEWTPLREKAKKIRTYWGNAFQKGTTNPLSVVNTRHQVYGSLSYDFVFEELDQQDGQGR</sequence>
<dbReference type="Proteomes" id="UP000245207">
    <property type="component" value="Unassembled WGS sequence"/>
</dbReference>
<dbReference type="STRING" id="35608.A0A2U1MF51"/>
<keyword evidence="4" id="KW-1185">Reference proteome</keyword>
<protein>
    <submittedName>
        <fullName evidence="3">Phox/Bem1p</fullName>
    </submittedName>
</protein>
<evidence type="ECO:0000313" key="3">
    <source>
        <dbReference type="EMBL" id="PWA59901.1"/>
    </source>
</evidence>
<dbReference type="AlphaFoldDB" id="A0A2U1MF51"/>
<feature type="domain" description="PB1" evidence="2">
    <location>
        <begin position="54"/>
        <end position="125"/>
    </location>
</feature>
<organism evidence="3 4">
    <name type="scientific">Artemisia annua</name>
    <name type="common">Sweet wormwood</name>
    <dbReference type="NCBI Taxonomy" id="35608"/>
    <lineage>
        <taxon>Eukaryota</taxon>
        <taxon>Viridiplantae</taxon>
        <taxon>Streptophyta</taxon>
        <taxon>Embryophyta</taxon>
        <taxon>Tracheophyta</taxon>
        <taxon>Spermatophyta</taxon>
        <taxon>Magnoliopsida</taxon>
        <taxon>eudicotyledons</taxon>
        <taxon>Gunneridae</taxon>
        <taxon>Pentapetalae</taxon>
        <taxon>asterids</taxon>
        <taxon>campanulids</taxon>
        <taxon>Asterales</taxon>
        <taxon>Asteraceae</taxon>
        <taxon>Asteroideae</taxon>
        <taxon>Anthemideae</taxon>
        <taxon>Artemisiinae</taxon>
        <taxon>Artemisia</taxon>
    </lineage>
</organism>
<dbReference type="SUPFAM" id="SSF54277">
    <property type="entry name" value="CAD &amp; PB1 domains"/>
    <property type="match status" value="1"/>
</dbReference>
<gene>
    <name evidence="3" type="ORF">CTI12_AA386680</name>
</gene>
<evidence type="ECO:0000259" key="2">
    <source>
        <dbReference type="Pfam" id="PF00564"/>
    </source>
</evidence>